<dbReference type="Gene3D" id="1.10.110.10">
    <property type="entry name" value="Plant lipid-transfer and hydrophobic proteins"/>
    <property type="match status" value="1"/>
</dbReference>
<dbReference type="Proteomes" id="UP000233837">
    <property type="component" value="Unassembled WGS sequence"/>
</dbReference>
<evidence type="ECO:0000313" key="6">
    <source>
        <dbReference type="EMBL" id="PKU68854.1"/>
    </source>
</evidence>
<feature type="domain" description="Bifunctional inhibitor/plant lipid transfer protein/seed storage helical" evidence="5">
    <location>
        <begin position="22"/>
        <end position="95"/>
    </location>
</feature>
<dbReference type="InterPro" id="IPR016140">
    <property type="entry name" value="Bifunc_inhib/LTP/seed_store"/>
</dbReference>
<dbReference type="CDD" id="cd01959">
    <property type="entry name" value="nsLTP2"/>
    <property type="match status" value="1"/>
</dbReference>
<comment type="similarity">
    <text evidence="1">Belongs to the plant LTP family. B11E subfamily.</text>
</comment>
<keyword evidence="3" id="KW-0446">Lipid-binding</keyword>
<dbReference type="InterPro" id="IPR033872">
    <property type="entry name" value="nsLTP2"/>
</dbReference>
<keyword evidence="4" id="KW-0732">Signal</keyword>
<keyword evidence="2" id="KW-0813">Transport</keyword>
<protein>
    <submittedName>
        <fullName evidence="6">Putative non-specific lipid-transfer protein AKCS9</fullName>
    </submittedName>
</protein>
<reference evidence="6 7" key="2">
    <citation type="journal article" date="2017" name="Nature">
        <title>The Apostasia genome and the evolution of orchids.</title>
        <authorList>
            <person name="Zhang G.Q."/>
            <person name="Liu K.W."/>
            <person name="Li Z."/>
            <person name="Lohaus R."/>
            <person name="Hsiao Y.Y."/>
            <person name="Niu S.C."/>
            <person name="Wang J.Y."/>
            <person name="Lin Y.C."/>
            <person name="Xu Q."/>
            <person name="Chen L.J."/>
            <person name="Yoshida K."/>
            <person name="Fujiwara S."/>
            <person name="Wang Z.W."/>
            <person name="Zhang Y.Q."/>
            <person name="Mitsuda N."/>
            <person name="Wang M."/>
            <person name="Liu G.H."/>
            <person name="Pecoraro L."/>
            <person name="Huang H.X."/>
            <person name="Xiao X.J."/>
            <person name="Lin M."/>
            <person name="Wu X.Y."/>
            <person name="Wu W.L."/>
            <person name="Chen Y.Y."/>
            <person name="Chang S.B."/>
            <person name="Sakamoto S."/>
            <person name="Ohme-Takagi M."/>
            <person name="Yagi M."/>
            <person name="Zeng S.J."/>
            <person name="Shen C.Y."/>
            <person name="Yeh C.M."/>
            <person name="Luo Y.B."/>
            <person name="Tsai W.C."/>
            <person name="Van de Peer Y."/>
            <person name="Liu Z.J."/>
        </authorList>
    </citation>
    <scope>NUCLEOTIDE SEQUENCE [LARGE SCALE GENOMIC DNA]</scope>
    <source>
        <tissue evidence="6">The whole plant</tissue>
    </source>
</reference>
<feature type="signal peptide" evidence="4">
    <location>
        <begin position="1"/>
        <end position="22"/>
    </location>
</feature>
<dbReference type="SUPFAM" id="SSF47699">
    <property type="entry name" value="Bifunctional inhibitor/lipid-transfer protein/seed storage 2S albumin"/>
    <property type="match status" value="1"/>
</dbReference>
<dbReference type="GO" id="GO:0008289">
    <property type="term" value="F:lipid binding"/>
    <property type="evidence" value="ECO:0007669"/>
    <property type="project" value="UniProtKB-KW"/>
</dbReference>
<dbReference type="Pfam" id="PF14368">
    <property type="entry name" value="LTP_2"/>
    <property type="match status" value="1"/>
</dbReference>
<dbReference type="EMBL" id="KZ503042">
    <property type="protein sequence ID" value="PKU68854.1"/>
    <property type="molecule type" value="Genomic_DNA"/>
</dbReference>
<evidence type="ECO:0000256" key="1">
    <source>
        <dbReference type="ARBA" id="ARBA00009707"/>
    </source>
</evidence>
<reference evidence="6 7" key="1">
    <citation type="journal article" date="2016" name="Sci. Rep.">
        <title>The Dendrobium catenatum Lindl. genome sequence provides insights into polysaccharide synthase, floral development and adaptive evolution.</title>
        <authorList>
            <person name="Zhang G.Q."/>
            <person name="Xu Q."/>
            <person name="Bian C."/>
            <person name="Tsai W.C."/>
            <person name="Yeh C.M."/>
            <person name="Liu K.W."/>
            <person name="Yoshida K."/>
            <person name="Zhang L.S."/>
            <person name="Chang S.B."/>
            <person name="Chen F."/>
            <person name="Shi Y."/>
            <person name="Su Y.Y."/>
            <person name="Zhang Y.Q."/>
            <person name="Chen L.J."/>
            <person name="Yin Y."/>
            <person name="Lin M."/>
            <person name="Huang H."/>
            <person name="Deng H."/>
            <person name="Wang Z.W."/>
            <person name="Zhu S.L."/>
            <person name="Zhao X."/>
            <person name="Deng C."/>
            <person name="Niu S.C."/>
            <person name="Huang J."/>
            <person name="Wang M."/>
            <person name="Liu G.H."/>
            <person name="Yang H.J."/>
            <person name="Xiao X.J."/>
            <person name="Hsiao Y.Y."/>
            <person name="Wu W.L."/>
            <person name="Chen Y.Y."/>
            <person name="Mitsuda N."/>
            <person name="Ohme-Takagi M."/>
            <person name="Luo Y.B."/>
            <person name="Van de Peer Y."/>
            <person name="Liu Z.J."/>
        </authorList>
    </citation>
    <scope>NUCLEOTIDE SEQUENCE [LARGE SCALE GENOMIC DNA]</scope>
    <source>
        <tissue evidence="6">The whole plant</tissue>
    </source>
</reference>
<evidence type="ECO:0000256" key="3">
    <source>
        <dbReference type="ARBA" id="ARBA00023121"/>
    </source>
</evidence>
<evidence type="ECO:0000256" key="2">
    <source>
        <dbReference type="ARBA" id="ARBA00022448"/>
    </source>
</evidence>
<dbReference type="PANTHER" id="PTHR33214">
    <property type="entry name" value="BIFUNCTIONAL INHIBITOR/LIPID-TRANSFER PROTEIN/SEED STORAGE 2S ALBUMIN SUPERFAMILY PROTEIN"/>
    <property type="match status" value="1"/>
</dbReference>
<dbReference type="GO" id="GO:0006869">
    <property type="term" value="P:lipid transport"/>
    <property type="evidence" value="ECO:0007669"/>
    <property type="project" value="InterPro"/>
</dbReference>
<evidence type="ECO:0000259" key="5">
    <source>
        <dbReference type="Pfam" id="PF14368"/>
    </source>
</evidence>
<evidence type="ECO:0000256" key="4">
    <source>
        <dbReference type="SAM" id="SignalP"/>
    </source>
</evidence>
<proteinExistence type="inferred from homology"/>
<organism evidence="6 7">
    <name type="scientific">Dendrobium catenatum</name>
    <dbReference type="NCBI Taxonomy" id="906689"/>
    <lineage>
        <taxon>Eukaryota</taxon>
        <taxon>Viridiplantae</taxon>
        <taxon>Streptophyta</taxon>
        <taxon>Embryophyta</taxon>
        <taxon>Tracheophyta</taxon>
        <taxon>Spermatophyta</taxon>
        <taxon>Magnoliopsida</taxon>
        <taxon>Liliopsida</taxon>
        <taxon>Asparagales</taxon>
        <taxon>Orchidaceae</taxon>
        <taxon>Epidendroideae</taxon>
        <taxon>Malaxideae</taxon>
        <taxon>Dendrobiinae</taxon>
        <taxon>Dendrobium</taxon>
    </lineage>
</organism>
<dbReference type="InterPro" id="IPR036312">
    <property type="entry name" value="Bifun_inhib/LTP/seed_sf"/>
</dbReference>
<gene>
    <name evidence="6" type="ORF">MA16_Dca010598</name>
</gene>
<dbReference type="AlphaFoldDB" id="A0A2I0VZL8"/>
<feature type="chain" id="PRO_5014186408" evidence="4">
    <location>
        <begin position="23"/>
        <end position="109"/>
    </location>
</feature>
<dbReference type="PANTHER" id="PTHR33214:SF69">
    <property type="entry name" value="BIFUNCTIONAL INHIBITOR_LIPID-TRANSFER PROTEIN_SEED STORAGE 2S ALBUMIN SUPERFAMILY PROTEIN"/>
    <property type="match status" value="1"/>
</dbReference>
<name>A0A2I0VZL8_9ASPA</name>
<keyword evidence="7" id="KW-1185">Reference proteome</keyword>
<sequence>MKSPSLLAVYIAFSAALLLLRGEPPAAVAVKCDPSELRVCAGAIMWSTSPSTKCCEKLKEQEPCFCHYMNDPDLSGYIKSENAKKLKEQCGVSLPKICFEGSEGIRSLG</sequence>
<evidence type="ECO:0000313" key="7">
    <source>
        <dbReference type="Proteomes" id="UP000233837"/>
    </source>
</evidence>
<accession>A0A2I0VZL8</accession>